<evidence type="ECO:0000313" key="2">
    <source>
        <dbReference type="Proteomes" id="UP000824120"/>
    </source>
</evidence>
<organism evidence="1 2">
    <name type="scientific">Solanum commersonii</name>
    <name type="common">Commerson's wild potato</name>
    <name type="synonym">Commerson's nightshade</name>
    <dbReference type="NCBI Taxonomy" id="4109"/>
    <lineage>
        <taxon>Eukaryota</taxon>
        <taxon>Viridiplantae</taxon>
        <taxon>Streptophyta</taxon>
        <taxon>Embryophyta</taxon>
        <taxon>Tracheophyta</taxon>
        <taxon>Spermatophyta</taxon>
        <taxon>Magnoliopsida</taxon>
        <taxon>eudicotyledons</taxon>
        <taxon>Gunneridae</taxon>
        <taxon>Pentapetalae</taxon>
        <taxon>asterids</taxon>
        <taxon>lamiids</taxon>
        <taxon>Solanales</taxon>
        <taxon>Solanaceae</taxon>
        <taxon>Solanoideae</taxon>
        <taxon>Solaneae</taxon>
        <taxon>Solanum</taxon>
    </lineage>
</organism>
<dbReference type="Proteomes" id="UP000824120">
    <property type="component" value="Chromosome 9"/>
</dbReference>
<proteinExistence type="predicted"/>
<accession>A0A9J5XH87</accession>
<evidence type="ECO:0000313" key="1">
    <source>
        <dbReference type="EMBL" id="KAG5586296.1"/>
    </source>
</evidence>
<sequence length="97" mass="10796">MLTILCEAQSGFDPDDHLLFARGDQPSIAALNLENIGKSSFYFDGINEQIQESLLLQFGFTLGELPFKYPGIHLSTNKMPVGKWDPLIVRIVARISS</sequence>
<protein>
    <submittedName>
        <fullName evidence="1">Uncharacterized protein</fullName>
    </submittedName>
</protein>
<dbReference type="EMBL" id="JACXVP010000009">
    <property type="protein sequence ID" value="KAG5586296.1"/>
    <property type="molecule type" value="Genomic_DNA"/>
</dbReference>
<dbReference type="OrthoDB" id="1751077at2759"/>
<dbReference type="AlphaFoldDB" id="A0A9J5XH87"/>
<reference evidence="1 2" key="1">
    <citation type="submission" date="2020-09" db="EMBL/GenBank/DDBJ databases">
        <title>De no assembly of potato wild relative species, Solanum commersonii.</title>
        <authorList>
            <person name="Cho K."/>
        </authorList>
    </citation>
    <scope>NUCLEOTIDE SEQUENCE [LARGE SCALE GENOMIC DNA]</scope>
    <source>
        <strain evidence="1">LZ3.2</strain>
        <tissue evidence="1">Leaf</tissue>
    </source>
</reference>
<comment type="caution">
    <text evidence="1">The sequence shown here is derived from an EMBL/GenBank/DDBJ whole genome shotgun (WGS) entry which is preliminary data.</text>
</comment>
<name>A0A9J5XH87_SOLCO</name>
<gene>
    <name evidence="1" type="ORF">H5410_046730</name>
</gene>
<keyword evidence="2" id="KW-1185">Reference proteome</keyword>